<feature type="transmembrane region" description="Helical" evidence="2">
    <location>
        <begin position="143"/>
        <end position="168"/>
    </location>
</feature>
<evidence type="ECO:0000256" key="1">
    <source>
        <dbReference type="SAM" id="MobiDB-lite"/>
    </source>
</evidence>
<dbReference type="Proteomes" id="UP000601223">
    <property type="component" value="Unassembled WGS sequence"/>
</dbReference>
<keyword evidence="2" id="KW-0472">Membrane</keyword>
<dbReference type="AlphaFoldDB" id="A0A8J3NMR7"/>
<accession>A0A8J3NMR7</accession>
<sequence>MSHNPYRAPLAPGRPAVAPAAFTPASTPPAPGGTGAAVFPNAARPSATGATGAVGDGIVTPVQRRRFRVRRVRAGIGLALVGHGVAVTLPVLPALIKVMLGGPGSDGTVAYVLSAVLAQLALAAMVVVLGVRRTAARDGAGAVGLALGWLAGAPAALLAGIAIAVTIAV</sequence>
<dbReference type="RefSeq" id="WP_203751778.1">
    <property type="nucleotide sequence ID" value="NZ_BONF01000033.1"/>
</dbReference>
<feature type="region of interest" description="Disordered" evidence="1">
    <location>
        <begin position="1"/>
        <end position="35"/>
    </location>
</feature>
<reference evidence="3 4" key="1">
    <citation type="submission" date="2021-01" db="EMBL/GenBank/DDBJ databases">
        <title>Whole genome shotgun sequence of Catellatospora bangladeshensis NBRC 107357.</title>
        <authorList>
            <person name="Komaki H."/>
            <person name="Tamura T."/>
        </authorList>
    </citation>
    <scope>NUCLEOTIDE SEQUENCE [LARGE SCALE GENOMIC DNA]</scope>
    <source>
        <strain evidence="3 4">NBRC 107357</strain>
    </source>
</reference>
<gene>
    <name evidence="3" type="ORF">Cba03nite_54140</name>
</gene>
<feature type="transmembrane region" description="Helical" evidence="2">
    <location>
        <begin position="108"/>
        <end position="131"/>
    </location>
</feature>
<evidence type="ECO:0000256" key="2">
    <source>
        <dbReference type="SAM" id="Phobius"/>
    </source>
</evidence>
<keyword evidence="4" id="KW-1185">Reference proteome</keyword>
<evidence type="ECO:0000313" key="4">
    <source>
        <dbReference type="Proteomes" id="UP000601223"/>
    </source>
</evidence>
<dbReference type="EMBL" id="BONF01000033">
    <property type="protein sequence ID" value="GIF84065.1"/>
    <property type="molecule type" value="Genomic_DNA"/>
</dbReference>
<feature type="transmembrane region" description="Helical" evidence="2">
    <location>
        <begin position="74"/>
        <end position="96"/>
    </location>
</feature>
<evidence type="ECO:0000313" key="3">
    <source>
        <dbReference type="EMBL" id="GIF84065.1"/>
    </source>
</evidence>
<comment type="caution">
    <text evidence="3">The sequence shown here is derived from an EMBL/GenBank/DDBJ whole genome shotgun (WGS) entry which is preliminary data.</text>
</comment>
<organism evidence="3 4">
    <name type="scientific">Catellatospora bangladeshensis</name>
    <dbReference type="NCBI Taxonomy" id="310355"/>
    <lineage>
        <taxon>Bacteria</taxon>
        <taxon>Bacillati</taxon>
        <taxon>Actinomycetota</taxon>
        <taxon>Actinomycetes</taxon>
        <taxon>Micromonosporales</taxon>
        <taxon>Micromonosporaceae</taxon>
        <taxon>Catellatospora</taxon>
    </lineage>
</organism>
<feature type="compositionally biased region" description="Low complexity" evidence="1">
    <location>
        <begin position="15"/>
        <end position="25"/>
    </location>
</feature>
<name>A0A8J3NMR7_9ACTN</name>
<keyword evidence="2" id="KW-1133">Transmembrane helix</keyword>
<proteinExistence type="predicted"/>
<keyword evidence="2" id="KW-0812">Transmembrane</keyword>
<protein>
    <submittedName>
        <fullName evidence="3">Uncharacterized protein</fullName>
    </submittedName>
</protein>